<evidence type="ECO:0000313" key="3">
    <source>
        <dbReference type="EMBL" id="SCU72242.1"/>
    </source>
</evidence>
<sequence>MGAGASSDNAAISALAKSNTRAKLLVNGHTREVSSRSSIISRNTAVKKPNKTHKEEVARGDEEFHVVDEADEATLQVLNAVKEAERLVDVRGTVKLQLLHSCYPLLEQVPAHRFDHLAVLVYQKEGDVFASLGDVESAKTVYARAIQIAETRVARGEKEMYMVLKRYVLAMVGMARIWYEQERNTIGFTFANNQAQPPTSSNSSVCSDTSFTSSVLSDSSIFSLNQEVLKSIVPKQPRRRVGPTVSVVKIPRPKVTKPNYTTEDDFVLRSQMTRELKASPCELLLLRCIEVVEIGHRRQSELLIPALVELAQIYEDLHLYNRALLLVRRCLGILCVVYDYDHPWIIQLRRRSDYLVKCMEHWSKGKCATKIQATWKMYRAMCLLESVLGRTVTRHVWMPRPKVATNEDMAFLNDFVNDLPDGAVLAGGDGSTGETTPDRGPSIPVSRSSPNADASPEVLRRRFSHTSVPSTVVIHDSRVVGNSRNTHTDTTMQKTDQGDVVTVRTVTTHRVVTEQVVDSDKDSNGEECLEESYEDGSAAQRQSSGDTAKQVGRGNAMQITTVGGRGGGEEVVGAESLVQSISSYLSSPGDSKRRLRAWKAGKPE</sequence>
<reference evidence="3" key="1">
    <citation type="submission" date="2016-09" db="EMBL/GenBank/DDBJ databases">
        <authorList>
            <person name="Hebert L."/>
            <person name="Moumen B."/>
        </authorList>
    </citation>
    <scope>NUCLEOTIDE SEQUENCE [LARGE SCALE GENOMIC DNA]</scope>
    <source>
        <strain evidence="3">OVI</strain>
    </source>
</reference>
<proteinExistence type="predicted"/>
<dbReference type="RefSeq" id="XP_067082761.1">
    <property type="nucleotide sequence ID" value="XM_067226660.1"/>
</dbReference>
<dbReference type="AlphaFoldDB" id="A0A1G4IIB5"/>
<dbReference type="GeneID" id="92377758"/>
<evidence type="ECO:0000256" key="2">
    <source>
        <dbReference type="SAM" id="MobiDB-lite"/>
    </source>
</evidence>
<feature type="region of interest" description="Disordered" evidence="2">
    <location>
        <begin position="426"/>
        <end position="464"/>
    </location>
</feature>
<dbReference type="InterPro" id="IPR019734">
    <property type="entry name" value="TPR_rpt"/>
</dbReference>
<organism evidence="3 4">
    <name type="scientific">Trypanosoma equiperdum</name>
    <dbReference type="NCBI Taxonomy" id="5694"/>
    <lineage>
        <taxon>Eukaryota</taxon>
        <taxon>Discoba</taxon>
        <taxon>Euglenozoa</taxon>
        <taxon>Kinetoplastea</taxon>
        <taxon>Metakinetoplastina</taxon>
        <taxon>Trypanosomatida</taxon>
        <taxon>Trypanosomatidae</taxon>
        <taxon>Trypanosoma</taxon>
    </lineage>
</organism>
<keyword evidence="1" id="KW-0802">TPR repeat</keyword>
<feature type="compositionally biased region" description="Acidic residues" evidence="2">
    <location>
        <begin position="525"/>
        <end position="534"/>
    </location>
</feature>
<feature type="compositionally biased region" description="Basic residues" evidence="2">
    <location>
        <begin position="593"/>
        <end position="604"/>
    </location>
</feature>
<dbReference type="PROSITE" id="PS50005">
    <property type="entry name" value="TPR"/>
    <property type="match status" value="1"/>
</dbReference>
<feature type="region of interest" description="Disordered" evidence="2">
    <location>
        <begin position="584"/>
        <end position="604"/>
    </location>
</feature>
<accession>A0A1G4IIB5</accession>
<comment type="caution">
    <text evidence="3">The sequence shown here is derived from an EMBL/GenBank/DDBJ whole genome shotgun (WGS) entry which is preliminary data.</text>
</comment>
<evidence type="ECO:0000256" key="1">
    <source>
        <dbReference type="PROSITE-ProRule" id="PRU00339"/>
    </source>
</evidence>
<gene>
    <name evidence="3" type="ORF">TEOVI_000381800</name>
</gene>
<dbReference type="EMBL" id="CZPT02001826">
    <property type="protein sequence ID" value="SCU72242.1"/>
    <property type="molecule type" value="Genomic_DNA"/>
</dbReference>
<feature type="region of interest" description="Disordered" evidence="2">
    <location>
        <begin position="517"/>
        <end position="569"/>
    </location>
</feature>
<feature type="repeat" description="TPR" evidence="1">
    <location>
        <begin position="119"/>
        <end position="152"/>
    </location>
</feature>
<keyword evidence="4" id="KW-1185">Reference proteome</keyword>
<evidence type="ECO:0000313" key="4">
    <source>
        <dbReference type="Proteomes" id="UP000195570"/>
    </source>
</evidence>
<protein>
    <recommendedName>
        <fullName evidence="5">Tetratricopeptide repeat</fullName>
    </recommendedName>
</protein>
<dbReference type="Proteomes" id="UP000195570">
    <property type="component" value="Unassembled WGS sequence"/>
</dbReference>
<dbReference type="VEuPathDB" id="TriTrypDB:TEOVI_000381800"/>
<evidence type="ECO:0008006" key="5">
    <source>
        <dbReference type="Google" id="ProtNLM"/>
    </source>
</evidence>
<name>A0A1G4IIB5_TRYEQ</name>